<name>A0AA36DAQ7_9BILA</name>
<feature type="transmembrane region" description="Helical" evidence="1">
    <location>
        <begin position="203"/>
        <end position="220"/>
    </location>
</feature>
<proteinExistence type="predicted"/>
<protein>
    <submittedName>
        <fullName evidence="2">Uncharacterized protein</fullName>
    </submittedName>
</protein>
<dbReference type="AlphaFoldDB" id="A0AA36DAQ7"/>
<keyword evidence="1" id="KW-1133">Transmembrane helix</keyword>
<keyword evidence="3" id="KW-1185">Reference proteome</keyword>
<dbReference type="Proteomes" id="UP001177023">
    <property type="component" value="Unassembled WGS sequence"/>
</dbReference>
<dbReference type="EMBL" id="CATQJA010002665">
    <property type="protein sequence ID" value="CAJ0583827.1"/>
    <property type="molecule type" value="Genomic_DNA"/>
</dbReference>
<feature type="transmembrane region" description="Helical" evidence="1">
    <location>
        <begin position="20"/>
        <end position="45"/>
    </location>
</feature>
<evidence type="ECO:0000313" key="2">
    <source>
        <dbReference type="EMBL" id="CAJ0583827.1"/>
    </source>
</evidence>
<evidence type="ECO:0000256" key="1">
    <source>
        <dbReference type="SAM" id="Phobius"/>
    </source>
</evidence>
<accession>A0AA36DAQ7</accession>
<feature type="transmembrane region" description="Helical" evidence="1">
    <location>
        <begin position="106"/>
        <end position="126"/>
    </location>
</feature>
<feature type="transmembrane region" description="Helical" evidence="1">
    <location>
        <begin position="288"/>
        <end position="312"/>
    </location>
</feature>
<evidence type="ECO:0000313" key="3">
    <source>
        <dbReference type="Proteomes" id="UP001177023"/>
    </source>
</evidence>
<reference evidence="2" key="1">
    <citation type="submission" date="2023-06" db="EMBL/GenBank/DDBJ databases">
        <authorList>
            <person name="Delattre M."/>
        </authorList>
    </citation>
    <scope>NUCLEOTIDE SEQUENCE</scope>
    <source>
        <strain evidence="2">AF72</strain>
    </source>
</reference>
<keyword evidence="1" id="KW-0812">Transmembrane</keyword>
<gene>
    <name evidence="2" type="ORF">MSPICULIGERA_LOCUS21896</name>
</gene>
<comment type="caution">
    <text evidence="2">The sequence shown here is derived from an EMBL/GenBank/DDBJ whole genome shotgun (WGS) entry which is preliminary data.</text>
</comment>
<organism evidence="2 3">
    <name type="scientific">Mesorhabditis spiculigera</name>
    <dbReference type="NCBI Taxonomy" id="96644"/>
    <lineage>
        <taxon>Eukaryota</taxon>
        <taxon>Metazoa</taxon>
        <taxon>Ecdysozoa</taxon>
        <taxon>Nematoda</taxon>
        <taxon>Chromadorea</taxon>
        <taxon>Rhabditida</taxon>
        <taxon>Rhabditina</taxon>
        <taxon>Rhabditomorpha</taxon>
        <taxon>Rhabditoidea</taxon>
        <taxon>Rhabditidae</taxon>
        <taxon>Mesorhabditinae</taxon>
        <taxon>Mesorhabditis</taxon>
    </lineage>
</organism>
<keyword evidence="1" id="KW-0472">Membrane</keyword>
<feature type="non-terminal residue" evidence="2">
    <location>
        <position position="341"/>
    </location>
</feature>
<sequence>MDEAGNHRAVNRFSRCCTVWKITVATFFTLALVDLAVITTCFVGVHKTLIDNNKYLCVGMVDDVTGRQTLYHCAEKSHCYPNDRAEFFSTEYILTVMICNPYHVSFGLLAALTSISILLNICFLTARCAKSAVKYWTKSNKFQKTTGDTKLLLTEVATAQAMEDVDWYWAMGLRGAIMIFTTEMVLQYRLLEALFDARIGKRMYCRFMAIMTGVLVSYFSKVRVDAVIKRVFPYEYREISGKLCQIDEISVDITETWKMNCVDPKLCNRGMALLFQNFGEWNICYHNALWWAGTSLHYLWLFCLLLLFLHIVDRSDIIYRAIWGAVAERVRRYRSQNQRQD</sequence>